<evidence type="ECO:0000313" key="3">
    <source>
        <dbReference type="Proteomes" id="UP001232755"/>
    </source>
</evidence>
<protein>
    <submittedName>
        <fullName evidence="2">Transcriptional regulator with XRE-family HTH domain</fullName>
    </submittedName>
</protein>
<sequence length="342" mass="37253">MTPCDDFAYVPVDPRRSADFEETAGQLGGEGTVVPGTDRTPLIRAGRPSLECVSTESDIRGFLASRRAKITPQQAGLPAYGGNRRVPGLRREEVALLAGVSVDYYVRLERGHLAGASEEVLDAVANALRLDDAERAHLYDLARAVARRPARRAKRARGPLPDSVLRVLDSMTDSPAFIRNGRLDILAVNRLGRALYAPLFADHGVQTVNIARFQFLDPAGRDFFPDWEESLNTTVSLLRTEAGRAPGDTDLTGLIGELVTRSEEFRTAWAKHNVRLHHTGRKAFRHPAIGEITLDFDAMELPSQPGLTLTAYSAEPATPAHDTLQLLAAWASTEDASAADRG</sequence>
<dbReference type="Proteomes" id="UP001232755">
    <property type="component" value="Unassembled WGS sequence"/>
</dbReference>
<dbReference type="Pfam" id="PF13560">
    <property type="entry name" value="HTH_31"/>
    <property type="match status" value="1"/>
</dbReference>
<reference evidence="2 3" key="1">
    <citation type="submission" date="2023-07" db="EMBL/GenBank/DDBJ databases">
        <title>Comparative genomics of wheat-associated soil bacteria to identify genetic determinants of phenazine resistance.</title>
        <authorList>
            <person name="Mouncey N."/>
        </authorList>
    </citation>
    <scope>NUCLEOTIDE SEQUENCE [LARGE SCALE GENOMIC DNA]</scope>
    <source>
        <strain evidence="2 3">B3I12</strain>
    </source>
</reference>
<proteinExistence type="predicted"/>
<dbReference type="PANTHER" id="PTHR35010">
    <property type="entry name" value="BLL4672 PROTEIN-RELATED"/>
    <property type="match status" value="1"/>
</dbReference>
<dbReference type="InterPro" id="IPR001387">
    <property type="entry name" value="Cro/C1-type_HTH"/>
</dbReference>
<dbReference type="SUPFAM" id="SSF47413">
    <property type="entry name" value="lambda repressor-like DNA-binding domains"/>
    <property type="match status" value="1"/>
</dbReference>
<dbReference type="PANTHER" id="PTHR35010:SF2">
    <property type="entry name" value="BLL4672 PROTEIN"/>
    <property type="match status" value="1"/>
</dbReference>
<dbReference type="InterPro" id="IPR041413">
    <property type="entry name" value="MLTR_LBD"/>
</dbReference>
<keyword evidence="3" id="KW-1185">Reference proteome</keyword>
<dbReference type="SMART" id="SM00530">
    <property type="entry name" value="HTH_XRE"/>
    <property type="match status" value="1"/>
</dbReference>
<organism evidence="2 3">
    <name type="scientific">Streptomyces africanus</name>
    <dbReference type="NCBI Taxonomy" id="231024"/>
    <lineage>
        <taxon>Bacteria</taxon>
        <taxon>Bacillati</taxon>
        <taxon>Actinomycetota</taxon>
        <taxon>Actinomycetes</taxon>
        <taxon>Kitasatosporales</taxon>
        <taxon>Streptomycetaceae</taxon>
        <taxon>Streptomyces</taxon>
    </lineage>
</organism>
<accession>A0ABU0R0K6</accession>
<name>A0ABU0R0K6_9ACTN</name>
<dbReference type="Gene3D" id="3.30.450.180">
    <property type="match status" value="1"/>
</dbReference>
<evidence type="ECO:0000259" key="1">
    <source>
        <dbReference type="PROSITE" id="PS50943"/>
    </source>
</evidence>
<dbReference type="EMBL" id="JAUSYP010000001">
    <property type="protein sequence ID" value="MDQ0753131.1"/>
    <property type="molecule type" value="Genomic_DNA"/>
</dbReference>
<dbReference type="Gene3D" id="1.10.260.40">
    <property type="entry name" value="lambda repressor-like DNA-binding domains"/>
    <property type="match status" value="1"/>
</dbReference>
<comment type="caution">
    <text evidence="2">The sequence shown here is derived from an EMBL/GenBank/DDBJ whole genome shotgun (WGS) entry which is preliminary data.</text>
</comment>
<evidence type="ECO:0000313" key="2">
    <source>
        <dbReference type="EMBL" id="MDQ0753131.1"/>
    </source>
</evidence>
<dbReference type="CDD" id="cd00093">
    <property type="entry name" value="HTH_XRE"/>
    <property type="match status" value="1"/>
</dbReference>
<dbReference type="PROSITE" id="PS50943">
    <property type="entry name" value="HTH_CROC1"/>
    <property type="match status" value="1"/>
</dbReference>
<dbReference type="Pfam" id="PF17765">
    <property type="entry name" value="MLTR_LBD"/>
    <property type="match status" value="1"/>
</dbReference>
<feature type="domain" description="HTH cro/C1-type" evidence="1">
    <location>
        <begin position="88"/>
        <end position="135"/>
    </location>
</feature>
<gene>
    <name evidence="2" type="ORF">QF034_007362</name>
</gene>
<dbReference type="InterPro" id="IPR010982">
    <property type="entry name" value="Lambda_DNA-bd_dom_sf"/>
</dbReference>